<comment type="caution">
    <text evidence="7">The sequence shown here is derived from an EMBL/GenBank/DDBJ whole genome shotgun (WGS) entry which is preliminary data.</text>
</comment>
<dbReference type="Proteomes" id="UP001479436">
    <property type="component" value="Unassembled WGS sequence"/>
</dbReference>
<proteinExistence type="inferred from homology"/>
<dbReference type="InterPro" id="IPR000340">
    <property type="entry name" value="Dual-sp_phosphatase_cat-dom"/>
</dbReference>
<dbReference type="EMBL" id="JASJQH010000497">
    <property type="protein sequence ID" value="KAK9764083.1"/>
    <property type="molecule type" value="Genomic_DNA"/>
</dbReference>
<reference evidence="7 8" key="1">
    <citation type="submission" date="2023-04" db="EMBL/GenBank/DDBJ databases">
        <title>Genome of Basidiobolus ranarum AG-B5.</title>
        <authorList>
            <person name="Stajich J.E."/>
            <person name="Carter-House D."/>
            <person name="Gryganskyi A."/>
        </authorList>
    </citation>
    <scope>NUCLEOTIDE SEQUENCE [LARGE SCALE GENOMIC DNA]</scope>
    <source>
        <strain evidence="7 8">AG-B5</strain>
    </source>
</reference>
<accession>A0ABR2WRC5</accession>
<dbReference type="GO" id="GO:0004725">
    <property type="term" value="F:protein tyrosine phosphatase activity"/>
    <property type="evidence" value="ECO:0007669"/>
    <property type="project" value="UniProtKB-EC"/>
</dbReference>
<keyword evidence="3 7" id="KW-0378">Hydrolase</keyword>
<keyword evidence="8" id="KW-1185">Reference proteome</keyword>
<dbReference type="PROSITE" id="PS50056">
    <property type="entry name" value="TYR_PHOSPHATASE_2"/>
    <property type="match status" value="1"/>
</dbReference>
<keyword evidence="4" id="KW-0904">Protein phosphatase</keyword>
<dbReference type="SMART" id="SM00195">
    <property type="entry name" value="DSPc"/>
    <property type="match status" value="1"/>
</dbReference>
<evidence type="ECO:0000256" key="4">
    <source>
        <dbReference type="ARBA" id="ARBA00022912"/>
    </source>
</evidence>
<evidence type="ECO:0000313" key="8">
    <source>
        <dbReference type="Proteomes" id="UP001479436"/>
    </source>
</evidence>
<dbReference type="InterPro" id="IPR029021">
    <property type="entry name" value="Prot-tyrosine_phosphatase-like"/>
</dbReference>
<dbReference type="Gene3D" id="3.90.190.10">
    <property type="entry name" value="Protein tyrosine phosphatase superfamily"/>
    <property type="match status" value="1"/>
</dbReference>
<evidence type="ECO:0000256" key="2">
    <source>
        <dbReference type="ARBA" id="ARBA00013064"/>
    </source>
</evidence>
<sequence length="283" mass="31645">MTLAFSSRSLARSYPSLSEKPSLASRKRNSKNLSLVVPNSCGLTDADGARPQTPMTSISQQFTKVQLSEDTNLQGGNPYKSGPVCILPYLYLGCEKTAKDKDMLVKNDIHYILNVAKEANSPYFEGVTSPTTPSIVSYTLQLKPDYTTESTRTLRYKSLAWGHNEENILKSLQGAFRFIDEARSKKLGILVHCQLGISRSASLIIAYVMRTLRLNVNDAYDFVKSRSTSISPNMSLICQLVELEKSLDLAPSNLELSKKHDLDPSRYQQLKQHEDRKKSTLCI</sequence>
<comment type="similarity">
    <text evidence="1">Belongs to the protein-tyrosine phosphatase family. Non-receptor class dual specificity subfamily.</text>
</comment>
<evidence type="ECO:0000256" key="1">
    <source>
        <dbReference type="ARBA" id="ARBA00008601"/>
    </source>
</evidence>
<protein>
    <recommendedName>
        <fullName evidence="2">protein-tyrosine-phosphatase</fullName>
        <ecNumber evidence="2">3.1.3.48</ecNumber>
    </recommendedName>
</protein>
<dbReference type="PROSITE" id="PS50054">
    <property type="entry name" value="TYR_PHOSPHATASE_DUAL"/>
    <property type="match status" value="1"/>
</dbReference>
<evidence type="ECO:0000259" key="6">
    <source>
        <dbReference type="PROSITE" id="PS50056"/>
    </source>
</evidence>
<name>A0ABR2WRC5_9FUNG</name>
<dbReference type="InterPro" id="IPR020422">
    <property type="entry name" value="TYR_PHOSPHATASE_DUAL_dom"/>
</dbReference>
<dbReference type="SUPFAM" id="SSF52799">
    <property type="entry name" value="(Phosphotyrosine protein) phosphatases II"/>
    <property type="match status" value="1"/>
</dbReference>
<gene>
    <name evidence="7" type="primary">CPP1_2</name>
    <name evidence="7" type="ORF">K7432_008716</name>
</gene>
<feature type="domain" description="Tyrosine specific protein phosphatases" evidence="6">
    <location>
        <begin position="166"/>
        <end position="226"/>
    </location>
</feature>
<dbReference type="PROSITE" id="PS00383">
    <property type="entry name" value="TYR_PHOSPHATASE_1"/>
    <property type="match status" value="1"/>
</dbReference>
<dbReference type="InterPro" id="IPR016130">
    <property type="entry name" value="Tyr_Pase_AS"/>
</dbReference>
<evidence type="ECO:0000256" key="3">
    <source>
        <dbReference type="ARBA" id="ARBA00022801"/>
    </source>
</evidence>
<dbReference type="EC" id="3.1.3.48" evidence="2"/>
<evidence type="ECO:0000313" key="7">
    <source>
        <dbReference type="EMBL" id="KAK9764083.1"/>
    </source>
</evidence>
<dbReference type="Pfam" id="PF00782">
    <property type="entry name" value="DSPc"/>
    <property type="match status" value="1"/>
</dbReference>
<evidence type="ECO:0000259" key="5">
    <source>
        <dbReference type="PROSITE" id="PS50054"/>
    </source>
</evidence>
<dbReference type="InterPro" id="IPR000387">
    <property type="entry name" value="Tyr_Pase_dom"/>
</dbReference>
<organism evidence="7 8">
    <name type="scientific">Basidiobolus ranarum</name>
    <dbReference type="NCBI Taxonomy" id="34480"/>
    <lineage>
        <taxon>Eukaryota</taxon>
        <taxon>Fungi</taxon>
        <taxon>Fungi incertae sedis</taxon>
        <taxon>Zoopagomycota</taxon>
        <taxon>Entomophthoromycotina</taxon>
        <taxon>Basidiobolomycetes</taxon>
        <taxon>Basidiobolales</taxon>
        <taxon>Basidiobolaceae</taxon>
        <taxon>Basidiobolus</taxon>
    </lineage>
</organism>
<feature type="domain" description="Tyrosine-protein phosphatase" evidence="5">
    <location>
        <begin position="82"/>
        <end position="249"/>
    </location>
</feature>
<dbReference type="PANTHER" id="PTHR10159:SF519">
    <property type="entry name" value="DUAL SPECIFICITY PROTEIN PHOSPHATASE MPK3"/>
    <property type="match status" value="1"/>
</dbReference>
<dbReference type="PANTHER" id="PTHR10159">
    <property type="entry name" value="DUAL SPECIFICITY PROTEIN PHOSPHATASE"/>
    <property type="match status" value="1"/>
</dbReference>